<name>A0A804LUN9_MAIZE</name>
<reference evidence="1" key="2">
    <citation type="submission" date="2019-07" db="EMBL/GenBank/DDBJ databases">
        <authorList>
            <person name="Seetharam A."/>
            <person name="Woodhouse M."/>
            <person name="Cannon E."/>
        </authorList>
    </citation>
    <scope>NUCLEOTIDE SEQUENCE [LARGE SCALE GENOMIC DNA]</scope>
    <source>
        <strain evidence="1">cv. B73</strain>
    </source>
</reference>
<dbReference type="AlphaFoldDB" id="A0A804LUN9"/>
<evidence type="ECO:0000313" key="2">
    <source>
        <dbReference type="Proteomes" id="UP000007305"/>
    </source>
</evidence>
<reference evidence="2" key="1">
    <citation type="submission" date="2015-12" db="EMBL/GenBank/DDBJ databases">
        <title>Update maize B73 reference genome by single molecule sequencing technologies.</title>
        <authorList>
            <consortium name="Maize Genome Sequencing Project"/>
            <person name="Ware D."/>
        </authorList>
    </citation>
    <scope>NUCLEOTIDE SEQUENCE [LARGE SCALE GENOMIC DNA]</scope>
    <source>
        <strain evidence="2">cv. B73</strain>
    </source>
</reference>
<reference evidence="1" key="3">
    <citation type="submission" date="2021-05" db="UniProtKB">
        <authorList>
            <consortium name="EnsemblPlants"/>
        </authorList>
    </citation>
    <scope>IDENTIFICATION</scope>
    <source>
        <strain evidence="1">cv. B73</strain>
    </source>
</reference>
<protein>
    <submittedName>
        <fullName evidence="1">Uncharacterized protein</fullName>
    </submittedName>
</protein>
<dbReference type="InParanoid" id="A0A804LUN9"/>
<dbReference type="EnsemblPlants" id="Zm00001eb037900_T001">
    <property type="protein sequence ID" value="Zm00001eb037900_P001"/>
    <property type="gene ID" value="Zm00001eb037900"/>
</dbReference>
<keyword evidence="2" id="KW-1185">Reference proteome</keyword>
<organism evidence="1 2">
    <name type="scientific">Zea mays</name>
    <name type="common">Maize</name>
    <dbReference type="NCBI Taxonomy" id="4577"/>
    <lineage>
        <taxon>Eukaryota</taxon>
        <taxon>Viridiplantae</taxon>
        <taxon>Streptophyta</taxon>
        <taxon>Embryophyta</taxon>
        <taxon>Tracheophyta</taxon>
        <taxon>Spermatophyta</taxon>
        <taxon>Magnoliopsida</taxon>
        <taxon>Liliopsida</taxon>
        <taxon>Poales</taxon>
        <taxon>Poaceae</taxon>
        <taxon>PACMAD clade</taxon>
        <taxon>Panicoideae</taxon>
        <taxon>Andropogonodae</taxon>
        <taxon>Andropogoneae</taxon>
        <taxon>Tripsacinae</taxon>
        <taxon>Zea</taxon>
    </lineage>
</organism>
<evidence type="ECO:0000313" key="1">
    <source>
        <dbReference type="EnsemblPlants" id="Zm00001eb037900_P001"/>
    </source>
</evidence>
<dbReference type="Gramene" id="Zm00001eb037900_T001">
    <property type="protein sequence ID" value="Zm00001eb037900_P001"/>
    <property type="gene ID" value="Zm00001eb037900"/>
</dbReference>
<dbReference type="Proteomes" id="UP000007305">
    <property type="component" value="Chromosome 1"/>
</dbReference>
<accession>A0A804LUN9</accession>
<sequence>MVSSEIQIVQYYYYKFGCSPVPPPKSNETCEAVDIMRGTCRHACHIPTSAPTVSQIAHHQHALRRRGGSGDHGVPSELRQIHLDGLPGGEVKQRAARGRGRRLISLLLLLRQQDPPARVEAVVDDACAQLTGLPDAAAVHPQLAHQAEPHEVGACGAAVALHLPECGGCAGLLGTPDSRKDWQGASVVG</sequence>
<proteinExistence type="predicted"/>